<dbReference type="RefSeq" id="WP_094864524.1">
    <property type="nucleotide sequence ID" value="NZ_NKYE01000014.1"/>
</dbReference>
<dbReference type="InterPro" id="IPR036388">
    <property type="entry name" value="WH-like_DNA-bd_sf"/>
</dbReference>
<dbReference type="AlphaFoldDB" id="A0A263CYN4"/>
<feature type="modified residue" description="4-aspartylphosphate" evidence="2">
    <location>
        <position position="54"/>
    </location>
</feature>
<evidence type="ECO:0000313" key="4">
    <source>
        <dbReference type="EMBL" id="OZM71221.1"/>
    </source>
</evidence>
<accession>A0A263CYN4</accession>
<comment type="caution">
    <text evidence="4">The sequence shown here is derived from an EMBL/GenBank/DDBJ whole genome shotgun (WGS) entry which is preliminary data.</text>
</comment>
<protein>
    <submittedName>
        <fullName evidence="4">LuxR family transcriptional regulator</fullName>
    </submittedName>
</protein>
<dbReference type="Gene3D" id="3.40.50.2300">
    <property type="match status" value="1"/>
</dbReference>
<dbReference type="Pfam" id="PF00072">
    <property type="entry name" value="Response_reg"/>
    <property type="match status" value="1"/>
</dbReference>
<keyword evidence="2" id="KW-0597">Phosphoprotein</keyword>
<dbReference type="SUPFAM" id="SSF52172">
    <property type="entry name" value="CheY-like"/>
    <property type="match status" value="1"/>
</dbReference>
<keyword evidence="1" id="KW-0238">DNA-binding</keyword>
<evidence type="ECO:0000256" key="1">
    <source>
        <dbReference type="ARBA" id="ARBA00023125"/>
    </source>
</evidence>
<gene>
    <name evidence="4" type="ORF">CFN78_20675</name>
</gene>
<dbReference type="GO" id="GO:0000160">
    <property type="term" value="P:phosphorelay signal transduction system"/>
    <property type="evidence" value="ECO:0007669"/>
    <property type="project" value="InterPro"/>
</dbReference>
<dbReference type="InterPro" id="IPR016032">
    <property type="entry name" value="Sig_transdc_resp-reg_C-effctor"/>
</dbReference>
<dbReference type="Gene3D" id="1.10.10.10">
    <property type="entry name" value="Winged helix-like DNA-binding domain superfamily/Winged helix DNA-binding domain"/>
    <property type="match status" value="1"/>
</dbReference>
<dbReference type="PANTHER" id="PTHR43214:SF43">
    <property type="entry name" value="TWO-COMPONENT RESPONSE REGULATOR"/>
    <property type="match status" value="1"/>
</dbReference>
<dbReference type="InParanoid" id="A0A263CYN4"/>
<dbReference type="SMART" id="SM00448">
    <property type="entry name" value="REC"/>
    <property type="match status" value="1"/>
</dbReference>
<dbReference type="GO" id="GO:0003677">
    <property type="term" value="F:DNA binding"/>
    <property type="evidence" value="ECO:0007669"/>
    <property type="project" value="UniProtKB-KW"/>
</dbReference>
<reference evidence="4 5" key="1">
    <citation type="submission" date="2017-07" db="EMBL/GenBank/DDBJ databases">
        <title>Amycolatopsis antarcticus sp. nov., isolated from the surface of an Antarcticus brown macroalga.</title>
        <authorList>
            <person name="Wang J."/>
            <person name="Leiva S."/>
            <person name="Huang J."/>
            <person name="Huang Y."/>
        </authorList>
    </citation>
    <scope>NUCLEOTIDE SEQUENCE [LARGE SCALE GENOMIC DNA]</scope>
    <source>
        <strain evidence="4 5">AU-G6</strain>
    </source>
</reference>
<dbReference type="PROSITE" id="PS50110">
    <property type="entry name" value="RESPONSE_REGULATORY"/>
    <property type="match status" value="1"/>
</dbReference>
<evidence type="ECO:0000313" key="5">
    <source>
        <dbReference type="Proteomes" id="UP000242444"/>
    </source>
</evidence>
<dbReference type="InterPro" id="IPR001789">
    <property type="entry name" value="Sig_transdc_resp-reg_receiver"/>
</dbReference>
<name>A0A263CYN4_9PSEU</name>
<proteinExistence type="predicted"/>
<evidence type="ECO:0000259" key="3">
    <source>
        <dbReference type="PROSITE" id="PS50110"/>
    </source>
</evidence>
<evidence type="ECO:0000256" key="2">
    <source>
        <dbReference type="PROSITE-ProRule" id="PRU00169"/>
    </source>
</evidence>
<dbReference type="PANTHER" id="PTHR43214">
    <property type="entry name" value="TWO-COMPONENT RESPONSE REGULATOR"/>
    <property type="match status" value="1"/>
</dbReference>
<dbReference type="GO" id="GO:0006355">
    <property type="term" value="P:regulation of DNA-templated transcription"/>
    <property type="evidence" value="ECO:0007669"/>
    <property type="project" value="InterPro"/>
</dbReference>
<dbReference type="OrthoDB" id="3171335at2"/>
<organism evidence="4 5">
    <name type="scientific">Amycolatopsis antarctica</name>
    <dbReference type="NCBI Taxonomy" id="1854586"/>
    <lineage>
        <taxon>Bacteria</taxon>
        <taxon>Bacillati</taxon>
        <taxon>Actinomycetota</taxon>
        <taxon>Actinomycetes</taxon>
        <taxon>Pseudonocardiales</taxon>
        <taxon>Pseudonocardiaceae</taxon>
        <taxon>Amycolatopsis</taxon>
    </lineage>
</organism>
<dbReference type="EMBL" id="NKYE01000014">
    <property type="protein sequence ID" value="OZM71221.1"/>
    <property type="molecule type" value="Genomic_DNA"/>
</dbReference>
<dbReference type="InterPro" id="IPR011006">
    <property type="entry name" value="CheY-like_superfamily"/>
</dbReference>
<dbReference type="SUPFAM" id="SSF46894">
    <property type="entry name" value="C-terminal effector domain of the bipartite response regulators"/>
    <property type="match status" value="1"/>
</dbReference>
<dbReference type="InterPro" id="IPR039420">
    <property type="entry name" value="WalR-like"/>
</dbReference>
<sequence>MTTVALVDDHPAVLMGITTWCADADPCINVVASGTGTDTAWTEHGISADVVVFDPMSDRHVPALNDLRRLAEAGRRVVVYSMRKDHALALACLDIGAYTYLSKVEGNEHLVPAIHAAANDLCYPAPALADAGGADINRPSLTPREFDALVSWFHCESKDAVAERIGVSTSTVNTYLDRVRIKYANAGREASTKATLLVRAVQDGLINFDDL</sequence>
<keyword evidence="5" id="KW-1185">Reference proteome</keyword>
<dbReference type="Proteomes" id="UP000242444">
    <property type="component" value="Unassembled WGS sequence"/>
</dbReference>
<feature type="domain" description="Response regulatory" evidence="3">
    <location>
        <begin position="3"/>
        <end position="118"/>
    </location>
</feature>